<evidence type="ECO:0000256" key="1">
    <source>
        <dbReference type="SAM" id="MobiDB-lite"/>
    </source>
</evidence>
<reference evidence="2 3" key="1">
    <citation type="submission" date="2020-02" db="EMBL/GenBank/DDBJ databases">
        <authorList>
            <person name="Ma Q."/>
            <person name="Huang Y."/>
            <person name="Song X."/>
            <person name="Pei D."/>
        </authorList>
    </citation>
    <scope>NUCLEOTIDE SEQUENCE [LARGE SCALE GENOMIC DNA]</scope>
    <source>
        <strain evidence="2">Sxm20200214</strain>
        <tissue evidence="2">Leaf</tissue>
    </source>
</reference>
<comment type="caution">
    <text evidence="2">The sequence shown here is derived from an EMBL/GenBank/DDBJ whole genome shotgun (WGS) entry which is preliminary data.</text>
</comment>
<evidence type="ECO:0000313" key="3">
    <source>
        <dbReference type="Proteomes" id="UP000886595"/>
    </source>
</evidence>
<accession>A0A8X7VNU6</accession>
<dbReference type="EMBL" id="JAAMPC010000004">
    <property type="protein sequence ID" value="KAG2314552.1"/>
    <property type="molecule type" value="Genomic_DNA"/>
</dbReference>
<dbReference type="AlphaFoldDB" id="A0A8X7VNU6"/>
<protein>
    <submittedName>
        <fullName evidence="2">Uncharacterized protein</fullName>
    </submittedName>
</protein>
<name>A0A8X7VNU6_BRACI</name>
<proteinExistence type="predicted"/>
<evidence type="ECO:0000313" key="2">
    <source>
        <dbReference type="EMBL" id="KAG2314552.1"/>
    </source>
</evidence>
<feature type="region of interest" description="Disordered" evidence="1">
    <location>
        <begin position="1"/>
        <end position="109"/>
    </location>
</feature>
<sequence length="109" mass="11814">MAKKNLNPLEDPPKSSSSDDDEMETQSGEEEVEEQISDDSSSEEEEDDLMNPVIIQPAAKKPKTPARHAVASGSKKPTAVTVASHSKPGSKRSSEKISTKEVHAKKRSK</sequence>
<gene>
    <name evidence="2" type="ORF">Bca52824_017674</name>
</gene>
<feature type="compositionally biased region" description="Acidic residues" evidence="1">
    <location>
        <begin position="18"/>
        <end position="49"/>
    </location>
</feature>
<feature type="compositionally biased region" description="Basic and acidic residues" evidence="1">
    <location>
        <begin position="92"/>
        <end position="102"/>
    </location>
</feature>
<keyword evidence="3" id="KW-1185">Reference proteome</keyword>
<dbReference type="Proteomes" id="UP000886595">
    <property type="component" value="Unassembled WGS sequence"/>
</dbReference>
<organism evidence="2 3">
    <name type="scientific">Brassica carinata</name>
    <name type="common">Ethiopian mustard</name>
    <name type="synonym">Abyssinian cabbage</name>
    <dbReference type="NCBI Taxonomy" id="52824"/>
    <lineage>
        <taxon>Eukaryota</taxon>
        <taxon>Viridiplantae</taxon>
        <taxon>Streptophyta</taxon>
        <taxon>Embryophyta</taxon>
        <taxon>Tracheophyta</taxon>
        <taxon>Spermatophyta</taxon>
        <taxon>Magnoliopsida</taxon>
        <taxon>eudicotyledons</taxon>
        <taxon>Gunneridae</taxon>
        <taxon>Pentapetalae</taxon>
        <taxon>rosids</taxon>
        <taxon>malvids</taxon>
        <taxon>Brassicales</taxon>
        <taxon>Brassicaceae</taxon>
        <taxon>Brassiceae</taxon>
        <taxon>Brassica</taxon>
    </lineage>
</organism>